<proteinExistence type="inferred from homology"/>
<evidence type="ECO:0000256" key="2">
    <source>
        <dbReference type="ARBA" id="ARBA00022448"/>
    </source>
</evidence>
<feature type="transmembrane region" description="Helical" evidence="9">
    <location>
        <begin position="6"/>
        <end position="23"/>
    </location>
</feature>
<feature type="non-terminal residue" evidence="10">
    <location>
        <position position="1"/>
    </location>
</feature>
<evidence type="ECO:0000256" key="8">
    <source>
        <dbReference type="ARBA" id="ARBA00037998"/>
    </source>
</evidence>
<dbReference type="GO" id="GO:0022857">
    <property type="term" value="F:transmembrane transporter activity"/>
    <property type="evidence" value="ECO:0007669"/>
    <property type="project" value="InterPro"/>
</dbReference>
<dbReference type="InterPro" id="IPR001851">
    <property type="entry name" value="ABC_transp_permease"/>
</dbReference>
<feature type="transmembrane region" description="Helical" evidence="9">
    <location>
        <begin position="70"/>
        <end position="86"/>
    </location>
</feature>
<dbReference type="PANTHER" id="PTHR11795">
    <property type="entry name" value="BRANCHED-CHAIN AMINO ACID TRANSPORT SYSTEM PERMEASE PROTEIN LIVH"/>
    <property type="match status" value="1"/>
</dbReference>
<dbReference type="AlphaFoldDB" id="X1HH92"/>
<reference evidence="10" key="1">
    <citation type="journal article" date="2014" name="Front. Microbiol.">
        <title>High frequency of phylogenetically diverse reductive dehalogenase-homologous genes in deep subseafloor sedimentary metagenomes.</title>
        <authorList>
            <person name="Kawai M."/>
            <person name="Futagami T."/>
            <person name="Toyoda A."/>
            <person name="Takaki Y."/>
            <person name="Nishi S."/>
            <person name="Hori S."/>
            <person name="Arai W."/>
            <person name="Tsubouchi T."/>
            <person name="Morono Y."/>
            <person name="Uchiyama I."/>
            <person name="Ito T."/>
            <person name="Fujiyama A."/>
            <person name="Inagaki F."/>
            <person name="Takami H."/>
        </authorList>
    </citation>
    <scope>NUCLEOTIDE SEQUENCE</scope>
    <source>
        <strain evidence="10">Expedition CK06-06</strain>
    </source>
</reference>
<dbReference type="PANTHER" id="PTHR11795:SF445">
    <property type="entry name" value="AMINO ACID ABC TRANSPORTER PERMEASE PROTEIN"/>
    <property type="match status" value="1"/>
</dbReference>
<feature type="transmembrane region" description="Helical" evidence="9">
    <location>
        <begin position="30"/>
        <end position="58"/>
    </location>
</feature>
<evidence type="ECO:0000256" key="4">
    <source>
        <dbReference type="ARBA" id="ARBA00022692"/>
    </source>
</evidence>
<dbReference type="EMBL" id="BARU01030986">
    <property type="protein sequence ID" value="GAH69516.1"/>
    <property type="molecule type" value="Genomic_DNA"/>
</dbReference>
<evidence type="ECO:0000313" key="10">
    <source>
        <dbReference type="EMBL" id="GAH69516.1"/>
    </source>
</evidence>
<keyword evidence="4 9" id="KW-0812">Transmembrane</keyword>
<name>X1HH92_9ZZZZ</name>
<dbReference type="GO" id="GO:0006865">
    <property type="term" value="P:amino acid transport"/>
    <property type="evidence" value="ECO:0007669"/>
    <property type="project" value="UniProtKB-KW"/>
</dbReference>
<dbReference type="Pfam" id="PF02653">
    <property type="entry name" value="BPD_transp_2"/>
    <property type="match status" value="1"/>
</dbReference>
<sequence length="95" mass="10017">TWGIGLGLVAVAGTMLSRILYVHPTVGDRFGILAFVAVALGGFGSIYGALLGGLIIGVVATMTGVYTIPWLKWPAVFAIFILVLLYRPQGLLGRK</sequence>
<keyword evidence="5" id="KW-0029">Amino-acid transport</keyword>
<keyword evidence="7 9" id="KW-0472">Membrane</keyword>
<gene>
    <name evidence="10" type="ORF">S03H2_49076</name>
</gene>
<evidence type="ECO:0000256" key="7">
    <source>
        <dbReference type="ARBA" id="ARBA00023136"/>
    </source>
</evidence>
<evidence type="ECO:0008006" key="11">
    <source>
        <dbReference type="Google" id="ProtNLM"/>
    </source>
</evidence>
<keyword evidence="2" id="KW-0813">Transport</keyword>
<evidence type="ECO:0000256" key="5">
    <source>
        <dbReference type="ARBA" id="ARBA00022970"/>
    </source>
</evidence>
<accession>X1HH92</accession>
<keyword evidence="6 9" id="KW-1133">Transmembrane helix</keyword>
<dbReference type="InterPro" id="IPR052157">
    <property type="entry name" value="BCAA_transport_permease"/>
</dbReference>
<comment type="subcellular location">
    <subcellularLocation>
        <location evidence="1">Cell membrane</location>
        <topology evidence="1">Multi-pass membrane protein</topology>
    </subcellularLocation>
</comment>
<dbReference type="GO" id="GO:0005886">
    <property type="term" value="C:plasma membrane"/>
    <property type="evidence" value="ECO:0007669"/>
    <property type="project" value="UniProtKB-SubCell"/>
</dbReference>
<protein>
    <recommendedName>
        <fullName evidence="11">Branched-chain amino acid ABC transporter permease</fullName>
    </recommendedName>
</protein>
<organism evidence="10">
    <name type="scientific">marine sediment metagenome</name>
    <dbReference type="NCBI Taxonomy" id="412755"/>
    <lineage>
        <taxon>unclassified sequences</taxon>
        <taxon>metagenomes</taxon>
        <taxon>ecological metagenomes</taxon>
    </lineage>
</organism>
<evidence type="ECO:0000256" key="9">
    <source>
        <dbReference type="SAM" id="Phobius"/>
    </source>
</evidence>
<evidence type="ECO:0000256" key="6">
    <source>
        <dbReference type="ARBA" id="ARBA00022989"/>
    </source>
</evidence>
<evidence type="ECO:0000256" key="3">
    <source>
        <dbReference type="ARBA" id="ARBA00022475"/>
    </source>
</evidence>
<comment type="similarity">
    <text evidence="8">Belongs to the binding-protein-dependent transport system permease family. LivHM subfamily.</text>
</comment>
<comment type="caution">
    <text evidence="10">The sequence shown here is derived from an EMBL/GenBank/DDBJ whole genome shotgun (WGS) entry which is preliminary data.</text>
</comment>
<evidence type="ECO:0000256" key="1">
    <source>
        <dbReference type="ARBA" id="ARBA00004651"/>
    </source>
</evidence>
<keyword evidence="3" id="KW-1003">Cell membrane</keyword>